<dbReference type="PANTHER" id="PTHR46801">
    <property type="entry name" value="OS06G0309200 PROTEIN"/>
    <property type="match status" value="1"/>
</dbReference>
<evidence type="ECO:0000256" key="2">
    <source>
        <dbReference type="SAM" id="SignalP"/>
    </source>
</evidence>
<evidence type="ECO:0000259" key="4">
    <source>
        <dbReference type="SMART" id="SM00329"/>
    </source>
</evidence>
<dbReference type="InterPro" id="IPR045897">
    <property type="entry name" value="BPI/LBP_pln"/>
</dbReference>
<dbReference type="InterPro" id="IPR001124">
    <property type="entry name" value="Lipid-bd_serum_glycop_C"/>
</dbReference>
<dbReference type="GO" id="GO:0008289">
    <property type="term" value="F:lipid binding"/>
    <property type="evidence" value="ECO:0007669"/>
    <property type="project" value="InterPro"/>
</dbReference>
<evidence type="ECO:0000256" key="1">
    <source>
        <dbReference type="ARBA" id="ARBA00023180"/>
    </source>
</evidence>
<name>A0AA86T8F7_9FABA</name>
<gene>
    <name evidence="5" type="ORF">AYBTSS11_LOCUS23462</name>
</gene>
<reference evidence="5" key="1">
    <citation type="submission" date="2023-10" db="EMBL/GenBank/DDBJ databases">
        <authorList>
            <person name="Domelevo Entfellner J.-B."/>
        </authorList>
    </citation>
    <scope>NUCLEOTIDE SEQUENCE</scope>
</reference>
<dbReference type="Pfam" id="PF01273">
    <property type="entry name" value="LBP_BPI_CETP"/>
    <property type="match status" value="1"/>
</dbReference>
<dbReference type="Gene3D" id="3.15.20.10">
    <property type="entry name" value="Bactericidal permeability-increasing protein, domain 2"/>
    <property type="match status" value="1"/>
</dbReference>
<dbReference type="Pfam" id="PF02886">
    <property type="entry name" value="LBP_BPI_CETP_C"/>
    <property type="match status" value="1"/>
</dbReference>
<dbReference type="GO" id="GO:0005615">
    <property type="term" value="C:extracellular space"/>
    <property type="evidence" value="ECO:0007669"/>
    <property type="project" value="InterPro"/>
</dbReference>
<protein>
    <submittedName>
        <fullName evidence="5">Uncharacterized protein</fullName>
    </submittedName>
</protein>
<proteinExistence type="predicted"/>
<dbReference type="Gene3D" id="3.15.10.10">
    <property type="entry name" value="Bactericidal permeability-increasing protein, domain 1"/>
    <property type="match status" value="1"/>
</dbReference>
<evidence type="ECO:0000313" key="5">
    <source>
        <dbReference type="EMBL" id="CAJ1971461.1"/>
    </source>
</evidence>
<dbReference type="SMART" id="SM00328">
    <property type="entry name" value="BPI1"/>
    <property type="match status" value="1"/>
</dbReference>
<feature type="domain" description="Lipid-binding serum glycoprotein C-terminal" evidence="4">
    <location>
        <begin position="278"/>
        <end position="483"/>
    </location>
</feature>
<dbReference type="InterPro" id="IPR017942">
    <property type="entry name" value="Lipid-bd_serum_glycop_N"/>
</dbReference>
<evidence type="ECO:0000313" key="6">
    <source>
        <dbReference type="Proteomes" id="UP001189624"/>
    </source>
</evidence>
<dbReference type="Proteomes" id="UP001189624">
    <property type="component" value="Chromosome 8"/>
</dbReference>
<keyword evidence="2" id="KW-0732">Signal</keyword>
<keyword evidence="1" id="KW-0325">Glycoprotein</keyword>
<organism evidence="5 6">
    <name type="scientific">Sphenostylis stenocarpa</name>
    <dbReference type="NCBI Taxonomy" id="92480"/>
    <lineage>
        <taxon>Eukaryota</taxon>
        <taxon>Viridiplantae</taxon>
        <taxon>Streptophyta</taxon>
        <taxon>Embryophyta</taxon>
        <taxon>Tracheophyta</taxon>
        <taxon>Spermatophyta</taxon>
        <taxon>Magnoliopsida</taxon>
        <taxon>eudicotyledons</taxon>
        <taxon>Gunneridae</taxon>
        <taxon>Pentapetalae</taxon>
        <taxon>rosids</taxon>
        <taxon>fabids</taxon>
        <taxon>Fabales</taxon>
        <taxon>Fabaceae</taxon>
        <taxon>Papilionoideae</taxon>
        <taxon>50 kb inversion clade</taxon>
        <taxon>NPAAA clade</taxon>
        <taxon>indigoferoid/millettioid clade</taxon>
        <taxon>Phaseoleae</taxon>
        <taxon>Sphenostylis</taxon>
    </lineage>
</organism>
<accession>A0AA86T8F7</accession>
<dbReference type="SMART" id="SM00329">
    <property type="entry name" value="BPI2"/>
    <property type="match status" value="1"/>
</dbReference>
<dbReference type="EMBL" id="OY731405">
    <property type="protein sequence ID" value="CAJ1971461.1"/>
    <property type="molecule type" value="Genomic_DNA"/>
</dbReference>
<feature type="chain" id="PRO_5041635749" evidence="2">
    <location>
        <begin position="21"/>
        <end position="494"/>
    </location>
</feature>
<dbReference type="PIRSF" id="PIRSF002417">
    <property type="entry name" value="Lipid_binding_protein"/>
    <property type="match status" value="1"/>
</dbReference>
<dbReference type="Gramene" id="rna-AYBTSS11_LOCUS23462">
    <property type="protein sequence ID" value="CAJ1971461.1"/>
    <property type="gene ID" value="gene-AYBTSS11_LOCUS23462"/>
</dbReference>
<dbReference type="AlphaFoldDB" id="A0AA86T8F7"/>
<feature type="signal peptide" evidence="2">
    <location>
        <begin position="1"/>
        <end position="20"/>
    </location>
</feature>
<dbReference type="PANTHER" id="PTHR46801:SF8">
    <property type="entry name" value="LBP_BPI_CETP FAMILY, CARBOXY-TERMINAL DOMAIN PROTEIN"/>
    <property type="match status" value="1"/>
</dbReference>
<dbReference type="SUPFAM" id="SSF55394">
    <property type="entry name" value="Bactericidal permeability-increasing protein, BPI"/>
    <property type="match status" value="2"/>
</dbReference>
<evidence type="ECO:0000259" key="3">
    <source>
        <dbReference type="SMART" id="SM00328"/>
    </source>
</evidence>
<feature type="domain" description="Lipid-binding serum glycoprotein N-terminal" evidence="3">
    <location>
        <begin position="34"/>
        <end position="259"/>
    </location>
</feature>
<dbReference type="InterPro" id="IPR030675">
    <property type="entry name" value="BPI/LBP"/>
</dbReference>
<dbReference type="InterPro" id="IPR017943">
    <property type="entry name" value="Bactericidal_perm-incr_a/b_dom"/>
</dbReference>
<keyword evidence="6" id="KW-1185">Reference proteome</keyword>
<sequence length="494" mass="53793">MAPSCFLLLSLLFLSSSASGVLQHPEEGFISVTISDKGLDFAKDILIDQAIASILLSELPQIEKNVQVPLVGKAKVVLSEITINDIQVNSSSVNTGETGIALVVAGATANLSFKWRYSASSWLVPIGISDSGTATAKVNDLQVGLTVNLTNQEGTLKLLLLDSGCHVRDLSIKLHGGAAWLYQVLVDAFAGNIASAVEEAISEKINEGISILDVLLQSLPKTIPLDETAALNVSFVDNPVVSDSAIELEINGLFTGRNEVLAPRGYHRGSHISVSRRDRSPQMITISLHENVFKSGSLVYFTADTMQWTVDELPDQDLLNTAEWRFLIPQLYKKYPNDDMNLNIYLSSPPDIQVTNKDVGVKISIDIIINVLETGEVIPVACISVDFSASCAAEIIGNNLAGWLKLRKFSAYLKWSKIGKLHMNLIQSVTSAVLKTVLVPYLNTQLMRGIPLPILNDFALENARILYAPPWITVCSDVSFFGDHYLKQLPAYVS</sequence>